<keyword evidence="3" id="KW-1185">Reference proteome</keyword>
<evidence type="ECO:0000256" key="1">
    <source>
        <dbReference type="SAM" id="MobiDB-lite"/>
    </source>
</evidence>
<evidence type="ECO:0000313" key="3">
    <source>
        <dbReference type="Proteomes" id="UP000504636"/>
    </source>
</evidence>
<proteinExistence type="predicted"/>
<reference evidence="4" key="3">
    <citation type="submission" date="2025-04" db="UniProtKB">
        <authorList>
            <consortium name="RefSeq"/>
        </authorList>
    </citation>
    <scope>IDENTIFICATION</scope>
    <source>
        <strain evidence="4">CBS 304.34</strain>
    </source>
</reference>
<reference evidence="4" key="2">
    <citation type="submission" date="2020-04" db="EMBL/GenBank/DDBJ databases">
        <authorList>
            <consortium name="NCBI Genome Project"/>
        </authorList>
    </citation>
    <scope>NUCLEOTIDE SEQUENCE</scope>
    <source>
        <strain evidence="4">CBS 304.34</strain>
    </source>
</reference>
<dbReference type="Proteomes" id="UP000504636">
    <property type="component" value="Unplaced"/>
</dbReference>
<dbReference type="EMBL" id="MU003706">
    <property type="protein sequence ID" value="KAF2807072.1"/>
    <property type="molecule type" value="Genomic_DNA"/>
</dbReference>
<feature type="region of interest" description="Disordered" evidence="1">
    <location>
        <begin position="20"/>
        <end position="58"/>
    </location>
</feature>
<dbReference type="OrthoDB" id="10478593at2759"/>
<dbReference type="AlphaFoldDB" id="A0A6A6YE20"/>
<organism evidence="2">
    <name type="scientific">Mytilinidion resinicola</name>
    <dbReference type="NCBI Taxonomy" id="574789"/>
    <lineage>
        <taxon>Eukaryota</taxon>
        <taxon>Fungi</taxon>
        <taxon>Dikarya</taxon>
        <taxon>Ascomycota</taxon>
        <taxon>Pezizomycotina</taxon>
        <taxon>Dothideomycetes</taxon>
        <taxon>Pleosporomycetidae</taxon>
        <taxon>Mytilinidiales</taxon>
        <taxon>Mytilinidiaceae</taxon>
        <taxon>Mytilinidion</taxon>
    </lineage>
</organism>
<protein>
    <submittedName>
        <fullName evidence="2 4">Uncharacterized protein</fullName>
    </submittedName>
</protein>
<dbReference type="RefSeq" id="XP_033574036.1">
    <property type="nucleotide sequence ID" value="XM_033729017.1"/>
</dbReference>
<gene>
    <name evidence="2 4" type="ORF">BDZ99DRAFT_90893</name>
</gene>
<dbReference type="GeneID" id="54469910"/>
<evidence type="ECO:0000313" key="2">
    <source>
        <dbReference type="EMBL" id="KAF2807072.1"/>
    </source>
</evidence>
<reference evidence="2 4" key="1">
    <citation type="journal article" date="2020" name="Stud. Mycol.">
        <title>101 Dothideomycetes genomes: a test case for predicting lifestyles and emergence of pathogens.</title>
        <authorList>
            <person name="Haridas S."/>
            <person name="Albert R."/>
            <person name="Binder M."/>
            <person name="Bloem J."/>
            <person name="Labutti K."/>
            <person name="Salamov A."/>
            <person name="Andreopoulos B."/>
            <person name="Baker S."/>
            <person name="Barry K."/>
            <person name="Bills G."/>
            <person name="Bluhm B."/>
            <person name="Cannon C."/>
            <person name="Castanera R."/>
            <person name="Culley D."/>
            <person name="Daum C."/>
            <person name="Ezra D."/>
            <person name="Gonzalez J."/>
            <person name="Henrissat B."/>
            <person name="Kuo A."/>
            <person name="Liang C."/>
            <person name="Lipzen A."/>
            <person name="Lutzoni F."/>
            <person name="Magnuson J."/>
            <person name="Mondo S."/>
            <person name="Nolan M."/>
            <person name="Ohm R."/>
            <person name="Pangilinan J."/>
            <person name="Park H.-J."/>
            <person name="Ramirez L."/>
            <person name="Alfaro M."/>
            <person name="Sun H."/>
            <person name="Tritt A."/>
            <person name="Yoshinaga Y."/>
            <person name="Zwiers L.-H."/>
            <person name="Turgeon B."/>
            <person name="Goodwin S."/>
            <person name="Spatafora J."/>
            <person name="Crous P."/>
            <person name="Grigoriev I."/>
        </authorList>
    </citation>
    <scope>NUCLEOTIDE SEQUENCE</scope>
    <source>
        <strain evidence="2 4">CBS 304.34</strain>
    </source>
</reference>
<name>A0A6A6YE20_9PEZI</name>
<evidence type="ECO:0000313" key="4">
    <source>
        <dbReference type="RefSeq" id="XP_033574036.1"/>
    </source>
</evidence>
<accession>A0A6A6YE20</accession>
<feature type="compositionally biased region" description="Polar residues" evidence="1">
    <location>
        <begin position="29"/>
        <end position="42"/>
    </location>
</feature>
<sequence>MTHTPVLYLDFHDTLCPPAHMMSEKPSFEQPSSHHSPRNDPSQKAPISMSYTPKIPSPLRNEVLQPLQVEVPSTRKTRSFLPSQSHMEELLDGKPQAAPLAPTPRGYFEGHALGSTMTTVAKQTCHRPHPGSFMAYPIRSILDTRAQDSKPEYLIEWYDHEGLPPWYQGGRQVWVLGEWVSWLNDYNALTEKIKLVPFLSPIVPVMWKAKLQRDEEARQKRLLMLRSKWNASGSPVRLDEIAAAADAQNTDPDLHYCSECATRKHHSEFVRPDLRTGRERWHQGNCNQCTEELRKKKEGELEKEQEGGKEQELEKEQQAIAEMKARMAQPANEKQEIQAKISEPFQNNSRSCLQIRQRGRRLRERLLCRRLT</sequence>